<feature type="region of interest" description="SAM motif III" evidence="2">
    <location>
        <begin position="201"/>
        <end position="214"/>
    </location>
</feature>
<dbReference type="PROSITE" id="PS50222">
    <property type="entry name" value="EF_HAND_2"/>
    <property type="match status" value="3"/>
</dbReference>
<dbReference type="Gene3D" id="1.10.238.10">
    <property type="entry name" value="EF-hand"/>
    <property type="match status" value="2"/>
</dbReference>
<dbReference type="InterPro" id="IPR029063">
    <property type="entry name" value="SAM-dependent_MTases_sf"/>
</dbReference>
<dbReference type="SMART" id="SM00054">
    <property type="entry name" value="EFh"/>
    <property type="match status" value="4"/>
</dbReference>
<comment type="similarity">
    <text evidence="2">Belongs to the class I-like SAM-binding methyltransferase superfamily. MPBQ/MBSQ MT family.</text>
</comment>
<dbReference type="InterPro" id="IPR031164">
    <property type="entry name" value="SAM_MPBQ_MSBQ_MT"/>
</dbReference>
<feature type="domain" description="EF-hand" evidence="3">
    <location>
        <begin position="345"/>
        <end position="380"/>
    </location>
</feature>
<organism evidence="5 6">
    <name type="scientific">Cannabis sativa</name>
    <name type="common">Hemp</name>
    <name type="synonym">Marijuana</name>
    <dbReference type="NCBI Taxonomy" id="3483"/>
    <lineage>
        <taxon>Eukaryota</taxon>
        <taxon>Viridiplantae</taxon>
        <taxon>Streptophyta</taxon>
        <taxon>Embryophyta</taxon>
        <taxon>Tracheophyta</taxon>
        <taxon>Spermatophyta</taxon>
        <taxon>Magnoliopsida</taxon>
        <taxon>eudicotyledons</taxon>
        <taxon>Gunneridae</taxon>
        <taxon>Pentapetalae</taxon>
        <taxon>rosids</taxon>
        <taxon>fabids</taxon>
        <taxon>Rosales</taxon>
        <taxon>Cannabaceae</taxon>
        <taxon>Cannabis</taxon>
    </lineage>
</organism>
<dbReference type="Pfam" id="PF08241">
    <property type="entry name" value="Methyltransf_11"/>
    <property type="match status" value="1"/>
</dbReference>
<keyword evidence="6" id="KW-1185">Reference proteome</keyword>
<feature type="domain" description="EF-hand" evidence="3">
    <location>
        <begin position="381"/>
        <end position="416"/>
    </location>
</feature>
<keyword evidence="2" id="KW-0808">Transferase</keyword>
<evidence type="ECO:0000313" key="5">
    <source>
        <dbReference type="EMBL" id="KAF4376451.1"/>
    </source>
</evidence>
<comment type="caution">
    <text evidence="5">The sequence shown here is derived from an EMBL/GenBank/DDBJ whole genome shotgun (WGS) entry which is preliminary data.</text>
</comment>
<dbReference type="GO" id="GO:0005509">
    <property type="term" value="F:calcium ion binding"/>
    <property type="evidence" value="ECO:0007669"/>
    <property type="project" value="InterPro"/>
</dbReference>
<dbReference type="InterPro" id="IPR018247">
    <property type="entry name" value="EF_Hand_1_Ca_BS"/>
</dbReference>
<dbReference type="SUPFAM" id="SSF53335">
    <property type="entry name" value="S-adenosyl-L-methionine-dependent methyltransferases"/>
    <property type="match status" value="1"/>
</dbReference>
<evidence type="ECO:0000313" key="6">
    <source>
        <dbReference type="Proteomes" id="UP000583929"/>
    </source>
</evidence>
<dbReference type="CDD" id="cd02440">
    <property type="entry name" value="AdoMet_MTases"/>
    <property type="match status" value="1"/>
</dbReference>
<protein>
    <submittedName>
        <fullName evidence="5">Uncharacterized protein</fullName>
    </submittedName>
</protein>
<dbReference type="GO" id="GO:0032259">
    <property type="term" value="P:methylation"/>
    <property type="evidence" value="ECO:0007669"/>
    <property type="project" value="UniProtKB-UniRule"/>
</dbReference>
<dbReference type="Pfam" id="PF13499">
    <property type="entry name" value="EF-hand_7"/>
    <property type="match status" value="2"/>
</dbReference>
<dbReference type="EMBL" id="JAATIQ010000153">
    <property type="protein sequence ID" value="KAF4376451.1"/>
    <property type="molecule type" value="Genomic_DNA"/>
</dbReference>
<dbReference type="InterPro" id="IPR044649">
    <property type="entry name" value="MPBQ/MSBQ_MT"/>
</dbReference>
<dbReference type="InterPro" id="IPR011992">
    <property type="entry name" value="EF-hand-dom_pair"/>
</dbReference>
<feature type="region of interest" description="SAM motif II" evidence="2">
    <location>
        <begin position="160"/>
        <end position="173"/>
    </location>
</feature>
<dbReference type="PANTHER" id="PTHR44516">
    <property type="entry name" value="2-METHYL-6-PHYTYL-1,4-HYDROQUINONE METHYLTRANSFERASE, CHLOROPLASTIC"/>
    <property type="match status" value="1"/>
</dbReference>
<dbReference type="PANTHER" id="PTHR44516:SF4">
    <property type="entry name" value="2-METHYL-6-PHYTYL-1,4-HYDROQUINONE METHYLTRANSFERASE, CHLOROPLASTIC"/>
    <property type="match status" value="1"/>
</dbReference>
<feature type="domain" description="MPBQ/MBSQ family SAM-binding methyltransferase profile" evidence="4">
    <location>
        <begin position="70"/>
        <end position="275"/>
    </location>
</feature>
<dbReference type="InterPro" id="IPR013216">
    <property type="entry name" value="Methyltransf_11"/>
</dbReference>
<dbReference type="FunFam" id="1.10.238.10:FF:000001">
    <property type="entry name" value="Calmodulin 1"/>
    <property type="match status" value="1"/>
</dbReference>
<dbReference type="CDD" id="cd00051">
    <property type="entry name" value="EFh"/>
    <property type="match status" value="2"/>
</dbReference>
<keyword evidence="1" id="KW-0106">Calcium</keyword>
<sequence>MASAMLNGAENLTLLRGITPNGLGFRGSDFHGKHFPKLGLVCSTRISKSGTRAIVPKCSLSASRPASQPRFIQNKKEAFWFYRFLSIVYDHVINPGHWTEDMRDDALEPADLNNRNMIVVDVGGGTGFTTLACGCQNVTILDQSPHQLAKAKQKEPLKECKIIEGDAEDLPFRTDYADRYVSAGSIEYWPDPQRGIKEAYRVLKIGGKACLIGPVYPTFWLSRFFADVWMLFPKEEEYIDWFQKAGFKDVQLKRIGPKWYRGVRRHGLIMGCSVTGVKPASGDSPLQLGPKVEEEEKPVNPFVFFLRFLLGDVLCAGAYLHVAKRSNCTKRPTYLRVKVFLLSHNQIAGFREAFSLLDKDSDGLVAMEELVGIIDSLDEQPTKDEIRDMMNEVNCDENGTIDLDEFLSIMTRKTKENFADELKEAFKVFDRNQDGYISANELRQVMINLGERLTDEEAEQMIREADIDGDGQDFEDYGPSSTLIGFDRPLPLLRGPVPVGPLDDSSTGLFVLAFRNPRAWAKAYRACESKIIDQCVSGARIGCSISASSKCKPSWWLNLTGFTASDLKEREQCEEREMNGCLAVAKEKCFGFAKERCLKSFRDARVVERGRGLNTKQVQKLVGLVTMGDKSTLVRLIGFNQLVSHREFGTRYYRASELLGSCSDIDCILDGFSGKESSQ</sequence>
<dbReference type="SUPFAM" id="SSF47473">
    <property type="entry name" value="EF-hand"/>
    <property type="match status" value="1"/>
</dbReference>
<evidence type="ECO:0000256" key="1">
    <source>
        <dbReference type="ARBA" id="ARBA00022837"/>
    </source>
</evidence>
<feature type="region of interest" description="SAM motif I" evidence="2">
    <location>
        <begin position="119"/>
        <end position="128"/>
    </location>
</feature>
<dbReference type="GO" id="GO:0051741">
    <property type="term" value="F:2-methyl-6-phytyl-1,4-benzoquinone methyltransferase activity"/>
    <property type="evidence" value="ECO:0007669"/>
    <property type="project" value="InterPro"/>
</dbReference>
<dbReference type="PROSITE" id="PS51734">
    <property type="entry name" value="SAM_MPBQ_MSBQ_MT"/>
    <property type="match status" value="1"/>
</dbReference>
<name>A0A7J6G0C9_CANSA</name>
<keyword evidence="2" id="KW-0489">Methyltransferase</keyword>
<evidence type="ECO:0000259" key="4">
    <source>
        <dbReference type="PROSITE" id="PS51734"/>
    </source>
</evidence>
<reference evidence="5 6" key="1">
    <citation type="journal article" date="2020" name="bioRxiv">
        <title>Sequence and annotation of 42 cannabis genomes reveals extensive copy number variation in cannabinoid synthesis and pathogen resistance genes.</title>
        <authorList>
            <person name="Mckernan K.J."/>
            <person name="Helbert Y."/>
            <person name="Kane L.T."/>
            <person name="Ebling H."/>
            <person name="Zhang L."/>
            <person name="Liu B."/>
            <person name="Eaton Z."/>
            <person name="Mclaughlin S."/>
            <person name="Kingan S."/>
            <person name="Baybayan P."/>
            <person name="Concepcion G."/>
            <person name="Jordan M."/>
            <person name="Riva A."/>
            <person name="Barbazuk W."/>
            <person name="Harkins T."/>
        </authorList>
    </citation>
    <scope>NUCLEOTIDE SEQUENCE [LARGE SCALE GENOMIC DNA]</scope>
    <source>
        <strain evidence="6">cv. Jamaican Lion 4</strain>
        <tissue evidence="5">Leaf</tissue>
    </source>
</reference>
<dbReference type="Proteomes" id="UP000583929">
    <property type="component" value="Unassembled WGS sequence"/>
</dbReference>
<evidence type="ECO:0000259" key="3">
    <source>
        <dbReference type="PROSITE" id="PS50222"/>
    </source>
</evidence>
<evidence type="ECO:0000256" key="2">
    <source>
        <dbReference type="PROSITE-ProRule" id="PRU01069"/>
    </source>
</evidence>
<gene>
    <name evidence="5" type="ORF">G4B88_017187</name>
</gene>
<dbReference type="InterPro" id="IPR002048">
    <property type="entry name" value="EF_hand_dom"/>
</dbReference>
<feature type="domain" description="EF-hand" evidence="3">
    <location>
        <begin position="417"/>
        <end position="452"/>
    </location>
</feature>
<dbReference type="AlphaFoldDB" id="A0A7J6G0C9"/>
<dbReference type="PROSITE" id="PS00018">
    <property type="entry name" value="EF_HAND_1"/>
    <property type="match status" value="2"/>
</dbReference>
<keyword evidence="2" id="KW-0949">S-adenosyl-L-methionine</keyword>
<proteinExistence type="inferred from homology"/>
<dbReference type="Gene3D" id="3.40.50.150">
    <property type="entry name" value="Vaccinia Virus protein VP39"/>
    <property type="match status" value="1"/>
</dbReference>
<accession>A0A7J6G0C9</accession>